<evidence type="ECO:0000313" key="2">
    <source>
        <dbReference type="Proteomes" id="UP000760494"/>
    </source>
</evidence>
<organism evidence="1 2">
    <name type="scientific">Fusarium fujikuroi</name>
    <name type="common">Bakanae and foot rot disease fungus</name>
    <name type="synonym">Gibberella fujikuroi</name>
    <dbReference type="NCBI Taxonomy" id="5127"/>
    <lineage>
        <taxon>Eukaryota</taxon>
        <taxon>Fungi</taxon>
        <taxon>Dikarya</taxon>
        <taxon>Ascomycota</taxon>
        <taxon>Pezizomycotina</taxon>
        <taxon>Sordariomycetes</taxon>
        <taxon>Hypocreomycetidae</taxon>
        <taxon>Hypocreales</taxon>
        <taxon>Nectriaceae</taxon>
        <taxon>Fusarium</taxon>
        <taxon>Fusarium fujikuroi species complex</taxon>
    </lineage>
</organism>
<comment type="caution">
    <text evidence="1">The sequence shown here is derived from an EMBL/GenBank/DDBJ whole genome shotgun (WGS) entry which is preliminary data.</text>
</comment>
<dbReference type="EMBL" id="CABFJX010000030">
    <property type="protein sequence ID" value="VTT59414.1"/>
    <property type="molecule type" value="Genomic_DNA"/>
</dbReference>
<sequence>MSANLRYDTPGGRKRASRSANVLVNMRTVPFEIQAHQSTYQKSGTRRVTPIARRLLAPMAAVLFGYAKNNIRKSESFDCIYITADRPRHGHTTSHLDGGGIGAEAFILL</sequence>
<accession>A0A9Q9RFC0</accession>
<name>A0A9Q9RFC0_FUSFU</name>
<reference evidence="1" key="1">
    <citation type="submission" date="2019-05" db="EMBL/GenBank/DDBJ databases">
        <authorList>
            <person name="Piombo E."/>
        </authorList>
    </citation>
    <scope>NUCLEOTIDE SEQUENCE</scope>
    <source>
        <strain evidence="1">C2S</strain>
    </source>
</reference>
<evidence type="ECO:0000313" key="1">
    <source>
        <dbReference type="EMBL" id="VTT59414.1"/>
    </source>
</evidence>
<gene>
    <name evidence="1" type="ORF">C2S_14144</name>
</gene>
<dbReference type="AlphaFoldDB" id="A0A9Q9RFC0"/>
<protein>
    <submittedName>
        <fullName evidence="1">Uncharacterized protein</fullName>
    </submittedName>
</protein>
<proteinExistence type="predicted"/>
<dbReference type="Proteomes" id="UP000760494">
    <property type="component" value="Unassembled WGS sequence"/>
</dbReference>